<dbReference type="SMART" id="SM00343">
    <property type="entry name" value="ZnF_C2HC"/>
    <property type="match status" value="1"/>
</dbReference>
<organism evidence="4 5">
    <name type="scientific">Lolium multiflorum</name>
    <name type="common">Italian ryegrass</name>
    <name type="synonym">Lolium perenne subsp. multiflorum</name>
    <dbReference type="NCBI Taxonomy" id="4521"/>
    <lineage>
        <taxon>Eukaryota</taxon>
        <taxon>Viridiplantae</taxon>
        <taxon>Streptophyta</taxon>
        <taxon>Embryophyta</taxon>
        <taxon>Tracheophyta</taxon>
        <taxon>Spermatophyta</taxon>
        <taxon>Magnoliopsida</taxon>
        <taxon>Liliopsida</taxon>
        <taxon>Poales</taxon>
        <taxon>Poaceae</taxon>
        <taxon>BOP clade</taxon>
        <taxon>Pooideae</taxon>
        <taxon>Poodae</taxon>
        <taxon>Poeae</taxon>
        <taxon>Poeae Chloroplast Group 2 (Poeae type)</taxon>
        <taxon>Loliodinae</taxon>
        <taxon>Loliinae</taxon>
        <taxon>Lolium</taxon>
    </lineage>
</organism>
<dbReference type="Pfam" id="PF00098">
    <property type="entry name" value="zf-CCHC"/>
    <property type="match status" value="1"/>
</dbReference>
<gene>
    <name evidence="4" type="ORF">QYE76_039804</name>
</gene>
<dbReference type="Proteomes" id="UP001231189">
    <property type="component" value="Unassembled WGS sequence"/>
</dbReference>
<evidence type="ECO:0000256" key="1">
    <source>
        <dbReference type="PROSITE-ProRule" id="PRU00047"/>
    </source>
</evidence>
<keyword evidence="1" id="KW-0862">Zinc</keyword>
<feature type="region of interest" description="Disordered" evidence="2">
    <location>
        <begin position="170"/>
        <end position="257"/>
    </location>
</feature>
<keyword evidence="1" id="KW-0479">Metal-binding</keyword>
<dbReference type="InterPro" id="IPR036875">
    <property type="entry name" value="Znf_CCHC_sf"/>
</dbReference>
<proteinExistence type="predicted"/>
<dbReference type="EMBL" id="JAUUTY010000002">
    <property type="protein sequence ID" value="KAK1678956.1"/>
    <property type="molecule type" value="Genomic_DNA"/>
</dbReference>
<evidence type="ECO:0000313" key="5">
    <source>
        <dbReference type="Proteomes" id="UP001231189"/>
    </source>
</evidence>
<dbReference type="PANTHER" id="PTHR35046">
    <property type="entry name" value="ZINC KNUCKLE (CCHC-TYPE) FAMILY PROTEIN"/>
    <property type="match status" value="1"/>
</dbReference>
<dbReference type="GO" id="GO:0003676">
    <property type="term" value="F:nucleic acid binding"/>
    <property type="evidence" value="ECO:0007669"/>
    <property type="project" value="InterPro"/>
</dbReference>
<feature type="compositionally biased region" description="Polar residues" evidence="2">
    <location>
        <begin position="201"/>
        <end position="210"/>
    </location>
</feature>
<accession>A0AAD8TC68</accession>
<sequence>MFSKTEEPLDADDWLQTMENNLEVAGVEAAEKVLFATHYLSGPARAWWTSARAMNAGQMMTWEDFKLKFSKYHVPQGLIKKMRDEFRELKQGRMSVVEYRDRFLTLSRYAPDETDTNEKRKERFLNGLHDEMQTVLVNIPFADLEALVDSAIQMEGKLHQANENRKRRMMNQNGPHHTQKYRNNSSGGFTPRHNKPPAQNYRPNYTNNNGGAPKPGGYNNHNNNSHHNNNNPNSNNNNGNNNNTNTGPRTGSNAIPVTPKDKSTINCYECGVVGHYSNECPKKLAKIAANTAAPAQQQRRFAACSTKWSTRRARTRTPSDVRDAPEHAATRTGRARASKLLVTTVLRWTSPLVTSFPTSPSTRQTPPLDRRCPVDDDTIDAIDAIRHGCQSTRTMTISTGHHFLRRQVPRAHHEVAYPPTSAPNSPGHCIAVVTMDMPRTLGHLAQL</sequence>
<dbReference type="AlphaFoldDB" id="A0AAD8TC68"/>
<dbReference type="Pfam" id="PF03732">
    <property type="entry name" value="Retrotrans_gag"/>
    <property type="match status" value="1"/>
</dbReference>
<feature type="region of interest" description="Disordered" evidence="2">
    <location>
        <begin position="305"/>
        <end position="334"/>
    </location>
</feature>
<feature type="compositionally biased region" description="Low complexity" evidence="2">
    <location>
        <begin position="219"/>
        <end position="253"/>
    </location>
</feature>
<dbReference type="PROSITE" id="PS50158">
    <property type="entry name" value="ZF_CCHC"/>
    <property type="match status" value="1"/>
</dbReference>
<evidence type="ECO:0000256" key="2">
    <source>
        <dbReference type="SAM" id="MobiDB-lite"/>
    </source>
</evidence>
<keyword evidence="1" id="KW-0863">Zinc-finger</keyword>
<name>A0AAD8TC68_LOLMU</name>
<reference evidence="4" key="1">
    <citation type="submission" date="2023-07" db="EMBL/GenBank/DDBJ databases">
        <title>A chromosome-level genome assembly of Lolium multiflorum.</title>
        <authorList>
            <person name="Chen Y."/>
            <person name="Copetti D."/>
            <person name="Kolliker R."/>
            <person name="Studer B."/>
        </authorList>
    </citation>
    <scope>NUCLEOTIDE SEQUENCE</scope>
    <source>
        <strain evidence="4">02402/16</strain>
        <tissue evidence="4">Leaf</tissue>
    </source>
</reference>
<dbReference type="SUPFAM" id="SSF57756">
    <property type="entry name" value="Retrovirus zinc finger-like domains"/>
    <property type="match status" value="1"/>
</dbReference>
<comment type="caution">
    <text evidence="4">The sequence shown here is derived from an EMBL/GenBank/DDBJ whole genome shotgun (WGS) entry which is preliminary data.</text>
</comment>
<dbReference type="InterPro" id="IPR001878">
    <property type="entry name" value="Znf_CCHC"/>
</dbReference>
<feature type="compositionally biased region" description="Polar residues" evidence="2">
    <location>
        <begin position="170"/>
        <end position="188"/>
    </location>
</feature>
<dbReference type="PANTHER" id="PTHR35046:SF18">
    <property type="entry name" value="RNA-DIRECTED DNA POLYMERASE"/>
    <property type="match status" value="1"/>
</dbReference>
<feature type="compositionally biased region" description="Basic and acidic residues" evidence="2">
    <location>
        <begin position="317"/>
        <end position="329"/>
    </location>
</feature>
<feature type="domain" description="CCHC-type" evidence="3">
    <location>
        <begin position="267"/>
        <end position="282"/>
    </location>
</feature>
<dbReference type="Gene3D" id="4.10.60.10">
    <property type="entry name" value="Zinc finger, CCHC-type"/>
    <property type="match status" value="1"/>
</dbReference>
<evidence type="ECO:0000259" key="3">
    <source>
        <dbReference type="PROSITE" id="PS50158"/>
    </source>
</evidence>
<dbReference type="GO" id="GO:0008270">
    <property type="term" value="F:zinc ion binding"/>
    <property type="evidence" value="ECO:0007669"/>
    <property type="project" value="UniProtKB-KW"/>
</dbReference>
<dbReference type="InterPro" id="IPR005162">
    <property type="entry name" value="Retrotrans_gag_dom"/>
</dbReference>
<protein>
    <recommendedName>
        <fullName evidence="3">CCHC-type domain-containing protein</fullName>
    </recommendedName>
</protein>
<evidence type="ECO:0000313" key="4">
    <source>
        <dbReference type="EMBL" id="KAK1678956.1"/>
    </source>
</evidence>
<keyword evidence="5" id="KW-1185">Reference proteome</keyword>